<dbReference type="Pfam" id="PF10861">
    <property type="entry name" value="DUF2784"/>
    <property type="match status" value="1"/>
</dbReference>
<evidence type="ECO:0000313" key="2">
    <source>
        <dbReference type="Proteomes" id="UP000232693"/>
    </source>
</evidence>
<dbReference type="OrthoDB" id="370375at2"/>
<dbReference type="AlphaFoldDB" id="A0A2K9B027"/>
<accession>A0A2K9B027</accession>
<dbReference type="RefSeq" id="WP_106646153.1">
    <property type="nucleotide sequence ID" value="NZ_BMGO01000002.1"/>
</dbReference>
<dbReference type="InterPro" id="IPR021218">
    <property type="entry name" value="DUF2784"/>
</dbReference>
<protein>
    <submittedName>
        <fullName evidence="1">DUF2784 domain-containing protein</fullName>
    </submittedName>
</protein>
<organism evidence="1 2">
    <name type="scientific">Kangiella profundi</name>
    <dbReference type="NCBI Taxonomy" id="1561924"/>
    <lineage>
        <taxon>Bacteria</taxon>
        <taxon>Pseudomonadati</taxon>
        <taxon>Pseudomonadota</taxon>
        <taxon>Gammaproteobacteria</taxon>
        <taxon>Kangiellales</taxon>
        <taxon>Kangiellaceae</taxon>
        <taxon>Kangiella</taxon>
    </lineage>
</organism>
<sequence length="136" mass="15758">MNSSDFYILLADLILIIHALFVVFVVTGLIMILIGGVLRWSWVRNPWFRLLHLIAIGFVVIQTWLGAICPLTIWENALRKNAGEAGYQGSFISYWLETILYYQFPQWVFAVVYSLFGLLVLASWFWVRPRPFKSAV</sequence>
<dbReference type="Proteomes" id="UP000232693">
    <property type="component" value="Chromosome"/>
</dbReference>
<evidence type="ECO:0000313" key="1">
    <source>
        <dbReference type="EMBL" id="AUD78278.1"/>
    </source>
</evidence>
<reference evidence="1 2" key="1">
    <citation type="submission" date="2017-12" db="EMBL/GenBank/DDBJ databases">
        <title>Kangiella profundi FT102 completed genome.</title>
        <authorList>
            <person name="Xu J."/>
            <person name="Wang J."/>
            <person name="Lu Y."/>
        </authorList>
    </citation>
    <scope>NUCLEOTIDE SEQUENCE [LARGE SCALE GENOMIC DNA]</scope>
    <source>
        <strain evidence="1 2">FT102</strain>
    </source>
</reference>
<dbReference type="KEGG" id="kpd:CW740_03090"/>
<dbReference type="EMBL" id="CP025120">
    <property type="protein sequence ID" value="AUD78278.1"/>
    <property type="molecule type" value="Genomic_DNA"/>
</dbReference>
<gene>
    <name evidence="1" type="ORF">CW740_03090</name>
</gene>
<name>A0A2K9B027_9GAMM</name>
<keyword evidence="2" id="KW-1185">Reference proteome</keyword>
<proteinExistence type="predicted"/>